<evidence type="ECO:0000313" key="1">
    <source>
        <dbReference type="EMBL" id="JAN07744.1"/>
    </source>
</evidence>
<name>A0A0P6D0J6_9CRUS</name>
<dbReference type="EMBL" id="GDIQ01086993">
    <property type="protein sequence ID" value="JAN07744.1"/>
    <property type="molecule type" value="Transcribed_RNA"/>
</dbReference>
<dbReference type="InterPro" id="IPR040564">
    <property type="entry name" value="CxC3-like"/>
</dbReference>
<organism evidence="1">
    <name type="scientific">Daphnia magna</name>
    <dbReference type="NCBI Taxonomy" id="35525"/>
    <lineage>
        <taxon>Eukaryota</taxon>
        <taxon>Metazoa</taxon>
        <taxon>Ecdysozoa</taxon>
        <taxon>Arthropoda</taxon>
        <taxon>Crustacea</taxon>
        <taxon>Branchiopoda</taxon>
        <taxon>Diplostraca</taxon>
        <taxon>Cladocera</taxon>
        <taxon>Anomopoda</taxon>
        <taxon>Daphniidae</taxon>
        <taxon>Daphnia</taxon>
    </lineage>
</organism>
<accession>A0A0P6D0J6</accession>
<sequence length="396" mass="46204">MVWKFTIFLNREFCVDDRLSVFTEMQTQPSVSFTICYSGVFHLHLLITLLQVMSERDLLKKSLASHRATTKSEKRKSRAQKEGRGTGVKLIRNYFSDFGGRVRRKNQDQYGNDEPASIQPGGSEIIPLDASIGVGDFFNSLDLEQDVIEERRNKFKKKKREANQETEWKSRMKDKEDAWEAWDYKRDMVFVHYIRIHSFTERQCCSCKKITSYPVPCFTCKQDLCSRCDFITHSKLVLHNREICLNGEDKRFLQQSEFLFDDEETITEKEVSVSLLVPSCQYCKRTSTSTTKPGSRDVAVITADGRWDMKSTVVECSAFSYWFEAKGDDYFAYGFHPSSAIDETSFDLICTELLEWCWHFQHKMPGISLNKVIETIQELSETHNRVSYNSWFCHFI</sequence>
<reference evidence="1" key="1">
    <citation type="submission" date="2015-10" db="EMBL/GenBank/DDBJ databases">
        <title>EvidentialGene: Evidence-directed Construction of Complete mRNA Transcriptomes without Genomes.</title>
        <authorList>
            <person name="Gilbert D.G."/>
        </authorList>
    </citation>
    <scope>NUCLEOTIDE SEQUENCE</scope>
</reference>
<dbReference type="OrthoDB" id="8941469at2759"/>
<proteinExistence type="predicted"/>
<dbReference type="AlphaFoldDB" id="A0A0P6D0J6"/>
<protein>
    <submittedName>
        <fullName evidence="1">Uncharacterized protein</fullName>
    </submittedName>
</protein>
<dbReference type="Pfam" id="PF18804">
    <property type="entry name" value="CxC3"/>
    <property type="match status" value="1"/>
</dbReference>